<gene>
    <name evidence="2" type="ORF">ILUMI_15666</name>
</gene>
<feature type="compositionally biased region" description="Acidic residues" evidence="1">
    <location>
        <begin position="197"/>
        <end position="212"/>
    </location>
</feature>
<feature type="non-terminal residue" evidence="2">
    <location>
        <position position="1"/>
    </location>
</feature>
<evidence type="ECO:0008006" key="4">
    <source>
        <dbReference type="Google" id="ProtNLM"/>
    </source>
</evidence>
<sequence>MMQAVRSILDGGLSVKQVGIRFEIPRTPLSSYIKKCKNGGIDWQQVTIHEVLRMTPNYSVRQVFNENQEAMLADYFVCIADSQATSLARTMSFNRPVVGNFYGNIEQVLSKYSNVEAERIYNIDETEFTTVQGASKVIAPKGYQAQPGSSHHNQKESQPLHRHHDQKTQENEMDITSMAPQRIGEGKKKKIEKESSSDEDQDSIQLYDSDDGSTIEEEDVVQDLSNIRENSFVLVQFATKKSIRYFVGQVVEIHNDGLTVNFFRKQENHFAFPLVKDKNDVDLND</sequence>
<accession>A0A8K0CSG3</accession>
<dbReference type="AlphaFoldDB" id="A0A8K0CSG3"/>
<dbReference type="Proteomes" id="UP000801492">
    <property type="component" value="Unassembled WGS sequence"/>
</dbReference>
<evidence type="ECO:0000313" key="3">
    <source>
        <dbReference type="Proteomes" id="UP000801492"/>
    </source>
</evidence>
<keyword evidence="3" id="KW-1185">Reference proteome</keyword>
<dbReference type="EMBL" id="VTPC01051018">
    <property type="protein sequence ID" value="KAF2890507.1"/>
    <property type="molecule type" value="Genomic_DNA"/>
</dbReference>
<protein>
    <recommendedName>
        <fullName evidence="4">HTH psq-type domain-containing protein</fullName>
    </recommendedName>
</protein>
<evidence type="ECO:0000313" key="2">
    <source>
        <dbReference type="EMBL" id="KAF2890507.1"/>
    </source>
</evidence>
<name>A0A8K0CSG3_IGNLU</name>
<feature type="region of interest" description="Disordered" evidence="1">
    <location>
        <begin position="142"/>
        <end position="212"/>
    </location>
</feature>
<proteinExistence type="predicted"/>
<organism evidence="2 3">
    <name type="scientific">Ignelater luminosus</name>
    <name type="common">Cucubano</name>
    <name type="synonym">Pyrophorus luminosus</name>
    <dbReference type="NCBI Taxonomy" id="2038154"/>
    <lineage>
        <taxon>Eukaryota</taxon>
        <taxon>Metazoa</taxon>
        <taxon>Ecdysozoa</taxon>
        <taxon>Arthropoda</taxon>
        <taxon>Hexapoda</taxon>
        <taxon>Insecta</taxon>
        <taxon>Pterygota</taxon>
        <taxon>Neoptera</taxon>
        <taxon>Endopterygota</taxon>
        <taxon>Coleoptera</taxon>
        <taxon>Polyphaga</taxon>
        <taxon>Elateriformia</taxon>
        <taxon>Elateroidea</taxon>
        <taxon>Elateridae</taxon>
        <taxon>Agrypninae</taxon>
        <taxon>Pyrophorini</taxon>
        <taxon>Ignelater</taxon>
    </lineage>
</organism>
<comment type="caution">
    <text evidence="2">The sequence shown here is derived from an EMBL/GenBank/DDBJ whole genome shotgun (WGS) entry which is preliminary data.</text>
</comment>
<evidence type="ECO:0000256" key="1">
    <source>
        <dbReference type="SAM" id="MobiDB-lite"/>
    </source>
</evidence>
<reference evidence="2" key="1">
    <citation type="submission" date="2019-08" db="EMBL/GenBank/DDBJ databases">
        <title>The genome of the North American firefly Photinus pyralis.</title>
        <authorList>
            <consortium name="Photinus pyralis genome working group"/>
            <person name="Fallon T.R."/>
            <person name="Sander Lower S.E."/>
            <person name="Weng J.-K."/>
        </authorList>
    </citation>
    <scope>NUCLEOTIDE SEQUENCE</scope>
    <source>
        <strain evidence="2">TRF0915ILg1</strain>
        <tissue evidence="2">Whole body</tissue>
    </source>
</reference>
<dbReference type="OrthoDB" id="6783693at2759"/>